<feature type="region of interest" description="Disordered" evidence="6">
    <location>
        <begin position="300"/>
        <end position="329"/>
    </location>
</feature>
<dbReference type="PANTHER" id="PTHR10192:SF5">
    <property type="entry name" value="GEPHYRIN"/>
    <property type="match status" value="1"/>
</dbReference>
<sequence>MDGSSAAIDFDAVILAGGRARRLAGADKPASRVGGRRLIDIALHAASRAGRIVVVGPERDLGDGVIQVQEEPPFAGPAAAVAAGFAALGPLDDDRNVAVLAADLPFLTAAAVAELAERRTSANAPAAFALDESERLQYLVGVWRADALRQALRTADASMKSMIPGGALGVPIAGIADVDTAADLAAARERAGPVGIVAASLHSISPVDPHSVDLGDLPADDLDRCLDSVLARPLAAAAEFPAFDTAAMDGYAVRGPGPWRVVGPAVRAGHDGDPLAEPGTAVPIATGARLPPGADRTIRVEETSTLDDGRVTETTDGRDDTRRRGSSWQTGDRLVATGAVVDAALLGTARAAGITRLDVRGPLRASLHTSGDEVGAAGSAAITDTASLPVHALLARLGVRVGRGEHLPDSPSSIADALGSRRRPGELVVIIGATGRGSADHLRTALDEAGATTLLDGLPVRPGGSLLLARLPDGGLLLGLGGNPVAAVAGTALTVPALRDALLAATAAPAERITVTNAVAVAHHELWRIVPVHPDGAGHWSANTVTSTAELRSLVGARALALLPPGGEGAVRRLV</sequence>
<accession>G7H125</accession>
<keyword evidence="5" id="KW-0808">Transferase</keyword>
<dbReference type="PANTHER" id="PTHR10192">
    <property type="entry name" value="MOLYBDOPTERIN BIOSYNTHESIS PROTEIN"/>
    <property type="match status" value="1"/>
</dbReference>
<evidence type="ECO:0000256" key="2">
    <source>
        <dbReference type="ARBA" id="ARBA00010763"/>
    </source>
</evidence>
<evidence type="ECO:0000256" key="3">
    <source>
        <dbReference type="ARBA" id="ARBA00022505"/>
    </source>
</evidence>
<comment type="similarity">
    <text evidence="2 5">Belongs to the MoeA family.</text>
</comment>
<evidence type="ECO:0000256" key="1">
    <source>
        <dbReference type="ARBA" id="ARBA00002901"/>
    </source>
</evidence>
<feature type="compositionally biased region" description="Basic and acidic residues" evidence="6">
    <location>
        <begin position="300"/>
        <end position="323"/>
    </location>
</feature>
<dbReference type="GO" id="GO:0046872">
    <property type="term" value="F:metal ion binding"/>
    <property type="evidence" value="ECO:0007669"/>
    <property type="project" value="UniProtKB-UniRule"/>
</dbReference>
<dbReference type="SUPFAM" id="SSF53218">
    <property type="entry name" value="Molybdenum cofactor biosynthesis proteins"/>
    <property type="match status" value="1"/>
</dbReference>
<dbReference type="RefSeq" id="WP_007321661.1">
    <property type="nucleotide sequence ID" value="NZ_BAEE01000043.1"/>
</dbReference>
<comment type="catalytic activity">
    <reaction evidence="4">
        <text>adenylyl-molybdopterin + molybdate = Mo-molybdopterin + AMP + H(+)</text>
        <dbReference type="Rhea" id="RHEA:35047"/>
        <dbReference type="ChEBI" id="CHEBI:15378"/>
        <dbReference type="ChEBI" id="CHEBI:36264"/>
        <dbReference type="ChEBI" id="CHEBI:62727"/>
        <dbReference type="ChEBI" id="CHEBI:71302"/>
        <dbReference type="ChEBI" id="CHEBI:456215"/>
        <dbReference type="EC" id="2.10.1.1"/>
    </reaction>
</comment>
<dbReference type="Proteomes" id="UP000035088">
    <property type="component" value="Unassembled WGS sequence"/>
</dbReference>
<comment type="function">
    <text evidence="1 5">Catalyzes the insertion of molybdate into adenylated molybdopterin with the concomitant release of AMP.</text>
</comment>
<dbReference type="InterPro" id="IPR036425">
    <property type="entry name" value="MoaB/Mog-like_dom_sf"/>
</dbReference>
<dbReference type="Pfam" id="PF03453">
    <property type="entry name" value="MoeA_N"/>
    <property type="match status" value="1"/>
</dbReference>
<dbReference type="STRING" id="1073574.GOARA_043_00610"/>
<dbReference type="InterPro" id="IPR029044">
    <property type="entry name" value="Nucleotide-diphossugar_trans"/>
</dbReference>
<dbReference type="InterPro" id="IPR038987">
    <property type="entry name" value="MoeA-like"/>
</dbReference>
<dbReference type="SUPFAM" id="SSF53448">
    <property type="entry name" value="Nucleotide-diphospho-sugar transferases"/>
    <property type="match status" value="1"/>
</dbReference>
<dbReference type="Pfam" id="PF00994">
    <property type="entry name" value="MoCF_biosynth"/>
    <property type="match status" value="1"/>
</dbReference>
<organism evidence="8 9">
    <name type="scientific">Gordonia araii NBRC 100433</name>
    <dbReference type="NCBI Taxonomy" id="1073574"/>
    <lineage>
        <taxon>Bacteria</taxon>
        <taxon>Bacillati</taxon>
        <taxon>Actinomycetota</taxon>
        <taxon>Actinomycetes</taxon>
        <taxon>Mycobacteriales</taxon>
        <taxon>Gordoniaceae</taxon>
        <taxon>Gordonia</taxon>
    </lineage>
</organism>
<keyword evidence="5" id="KW-0501">Molybdenum cofactor biosynthesis</keyword>
<dbReference type="Gene3D" id="2.40.340.10">
    <property type="entry name" value="MoeA, C-terminal, domain IV"/>
    <property type="match status" value="1"/>
</dbReference>
<keyword evidence="3 5" id="KW-0500">Molybdenum</keyword>
<dbReference type="InterPro" id="IPR025877">
    <property type="entry name" value="MobA-like_NTP_Trfase"/>
</dbReference>
<feature type="domain" description="MoaB/Mog" evidence="7">
    <location>
        <begin position="366"/>
        <end position="501"/>
    </location>
</feature>
<dbReference type="Gene3D" id="3.90.550.10">
    <property type="entry name" value="Spore Coat Polysaccharide Biosynthesis Protein SpsA, Chain A"/>
    <property type="match status" value="1"/>
</dbReference>
<dbReference type="UniPathway" id="UPA00344"/>
<reference evidence="8 9" key="1">
    <citation type="submission" date="2011-11" db="EMBL/GenBank/DDBJ databases">
        <title>Whole genome shotgun sequence of Gordonia araii NBRC 100433.</title>
        <authorList>
            <person name="Yoshida Y."/>
            <person name="Hosoyama A."/>
            <person name="Tsuchikane K."/>
            <person name="Katsumata H."/>
            <person name="Yamazaki S."/>
            <person name="Fujita N."/>
        </authorList>
    </citation>
    <scope>NUCLEOTIDE SEQUENCE [LARGE SCALE GENOMIC DNA]</scope>
    <source>
        <strain evidence="8 9">NBRC 100433</strain>
    </source>
</reference>
<evidence type="ECO:0000313" key="8">
    <source>
        <dbReference type="EMBL" id="GAB09586.1"/>
    </source>
</evidence>
<keyword evidence="9" id="KW-1185">Reference proteome</keyword>
<dbReference type="Gene3D" id="2.170.190.11">
    <property type="entry name" value="Molybdopterin biosynthesis moea protein, domain 3"/>
    <property type="match status" value="1"/>
</dbReference>
<protein>
    <recommendedName>
        <fullName evidence="5">Molybdopterin molybdenumtransferase</fullName>
        <ecNumber evidence="5">2.10.1.1</ecNumber>
    </recommendedName>
</protein>
<dbReference type="OrthoDB" id="3196725at2"/>
<dbReference type="EMBL" id="BAEE01000043">
    <property type="protein sequence ID" value="GAB09586.1"/>
    <property type="molecule type" value="Genomic_DNA"/>
</dbReference>
<evidence type="ECO:0000259" key="7">
    <source>
        <dbReference type="SMART" id="SM00852"/>
    </source>
</evidence>
<keyword evidence="5" id="KW-0479">Metal-binding</keyword>
<dbReference type="GO" id="GO:0016779">
    <property type="term" value="F:nucleotidyltransferase activity"/>
    <property type="evidence" value="ECO:0007669"/>
    <property type="project" value="UniProtKB-ARBA"/>
</dbReference>
<dbReference type="GO" id="GO:0061599">
    <property type="term" value="F:molybdopterin molybdotransferase activity"/>
    <property type="evidence" value="ECO:0007669"/>
    <property type="project" value="UniProtKB-UniRule"/>
</dbReference>
<evidence type="ECO:0000256" key="5">
    <source>
        <dbReference type="RuleBase" id="RU365090"/>
    </source>
</evidence>
<comment type="cofactor">
    <cofactor evidence="5">
        <name>Mg(2+)</name>
        <dbReference type="ChEBI" id="CHEBI:18420"/>
    </cofactor>
</comment>
<evidence type="ECO:0000256" key="4">
    <source>
        <dbReference type="ARBA" id="ARBA00047317"/>
    </source>
</evidence>
<dbReference type="InterPro" id="IPR036135">
    <property type="entry name" value="MoeA_linker/N_sf"/>
</dbReference>
<dbReference type="AlphaFoldDB" id="G7H125"/>
<gene>
    <name evidence="8" type="ORF">GOARA_043_00610</name>
</gene>
<dbReference type="SMART" id="SM00852">
    <property type="entry name" value="MoCF_biosynth"/>
    <property type="match status" value="1"/>
</dbReference>
<dbReference type="Gene3D" id="3.40.980.10">
    <property type="entry name" value="MoaB/Mog-like domain"/>
    <property type="match status" value="1"/>
</dbReference>
<dbReference type="InterPro" id="IPR005110">
    <property type="entry name" value="MoeA_linker/N"/>
</dbReference>
<dbReference type="GO" id="GO:0005829">
    <property type="term" value="C:cytosol"/>
    <property type="evidence" value="ECO:0007669"/>
    <property type="project" value="TreeGrafter"/>
</dbReference>
<comment type="caution">
    <text evidence="8">The sequence shown here is derived from an EMBL/GenBank/DDBJ whole genome shotgun (WGS) entry which is preliminary data.</text>
</comment>
<name>G7H125_9ACTN</name>
<comment type="pathway">
    <text evidence="5">Cofactor biosynthesis; molybdopterin biosynthesis.</text>
</comment>
<keyword evidence="5" id="KW-0460">Magnesium</keyword>
<dbReference type="InterPro" id="IPR036688">
    <property type="entry name" value="MoeA_C_domain_IV_sf"/>
</dbReference>
<evidence type="ECO:0000256" key="6">
    <source>
        <dbReference type="SAM" id="MobiDB-lite"/>
    </source>
</evidence>
<dbReference type="SUPFAM" id="SSF63882">
    <property type="entry name" value="MoeA N-terminal region -like"/>
    <property type="match status" value="1"/>
</dbReference>
<dbReference type="Pfam" id="PF12804">
    <property type="entry name" value="NTP_transf_3"/>
    <property type="match status" value="1"/>
</dbReference>
<proteinExistence type="inferred from homology"/>
<dbReference type="GO" id="GO:0006777">
    <property type="term" value="P:Mo-molybdopterin cofactor biosynthetic process"/>
    <property type="evidence" value="ECO:0007669"/>
    <property type="project" value="UniProtKB-UniRule"/>
</dbReference>
<dbReference type="InterPro" id="IPR001453">
    <property type="entry name" value="MoaB/Mog_dom"/>
</dbReference>
<evidence type="ECO:0000313" key="9">
    <source>
        <dbReference type="Proteomes" id="UP000035088"/>
    </source>
</evidence>
<dbReference type="Gene3D" id="3.90.105.10">
    <property type="entry name" value="Molybdopterin biosynthesis moea protein, domain 2"/>
    <property type="match status" value="1"/>
</dbReference>
<dbReference type="EC" id="2.10.1.1" evidence="5"/>